<dbReference type="Proteomes" id="UP001229421">
    <property type="component" value="Unassembled WGS sequence"/>
</dbReference>
<accession>A0AAD8KCB4</accession>
<sequence>MILHIRGEATLGPGVARATAQILAPRATAEFLSWLRHCSTSSLVIISENTGGVYPCRVMANNKNVDASKKMIWDSGGVH</sequence>
<proteinExistence type="predicted"/>
<dbReference type="EMBL" id="JAUHHV010000006">
    <property type="protein sequence ID" value="KAK1420290.1"/>
    <property type="molecule type" value="Genomic_DNA"/>
</dbReference>
<gene>
    <name evidence="1" type="ORF">QVD17_21767</name>
</gene>
<evidence type="ECO:0000313" key="2">
    <source>
        <dbReference type="Proteomes" id="UP001229421"/>
    </source>
</evidence>
<keyword evidence="2" id="KW-1185">Reference proteome</keyword>
<protein>
    <submittedName>
        <fullName evidence="1">Uncharacterized protein</fullName>
    </submittedName>
</protein>
<evidence type="ECO:0000313" key="1">
    <source>
        <dbReference type="EMBL" id="KAK1420290.1"/>
    </source>
</evidence>
<name>A0AAD8KCB4_TARER</name>
<organism evidence="1 2">
    <name type="scientific">Tagetes erecta</name>
    <name type="common">African marigold</name>
    <dbReference type="NCBI Taxonomy" id="13708"/>
    <lineage>
        <taxon>Eukaryota</taxon>
        <taxon>Viridiplantae</taxon>
        <taxon>Streptophyta</taxon>
        <taxon>Embryophyta</taxon>
        <taxon>Tracheophyta</taxon>
        <taxon>Spermatophyta</taxon>
        <taxon>Magnoliopsida</taxon>
        <taxon>eudicotyledons</taxon>
        <taxon>Gunneridae</taxon>
        <taxon>Pentapetalae</taxon>
        <taxon>asterids</taxon>
        <taxon>campanulids</taxon>
        <taxon>Asterales</taxon>
        <taxon>Asteraceae</taxon>
        <taxon>Asteroideae</taxon>
        <taxon>Heliantheae alliance</taxon>
        <taxon>Tageteae</taxon>
        <taxon>Tagetes</taxon>
    </lineage>
</organism>
<comment type="caution">
    <text evidence="1">The sequence shown here is derived from an EMBL/GenBank/DDBJ whole genome shotgun (WGS) entry which is preliminary data.</text>
</comment>
<dbReference type="AlphaFoldDB" id="A0AAD8KCB4"/>
<reference evidence="1" key="1">
    <citation type="journal article" date="2023" name="bioRxiv">
        <title>Improved chromosome-level genome assembly for marigold (Tagetes erecta).</title>
        <authorList>
            <person name="Jiang F."/>
            <person name="Yuan L."/>
            <person name="Wang S."/>
            <person name="Wang H."/>
            <person name="Xu D."/>
            <person name="Wang A."/>
            <person name="Fan W."/>
        </authorList>
    </citation>
    <scope>NUCLEOTIDE SEQUENCE</scope>
    <source>
        <strain evidence="1">WSJ</strain>
        <tissue evidence="1">Leaf</tissue>
    </source>
</reference>